<organism evidence="3 4">
    <name type="scientific">Intoshia linei</name>
    <dbReference type="NCBI Taxonomy" id="1819745"/>
    <lineage>
        <taxon>Eukaryota</taxon>
        <taxon>Metazoa</taxon>
        <taxon>Spiralia</taxon>
        <taxon>Lophotrochozoa</taxon>
        <taxon>Mesozoa</taxon>
        <taxon>Orthonectida</taxon>
        <taxon>Rhopaluridae</taxon>
        <taxon>Intoshia</taxon>
    </lineage>
</organism>
<evidence type="ECO:0000259" key="2">
    <source>
        <dbReference type="PROSITE" id="PS51140"/>
    </source>
</evidence>
<comment type="caution">
    <text evidence="3">The sequence shown here is derived from an EMBL/GenBank/DDBJ whole genome shotgun (WGS) entry which is preliminary data.</text>
</comment>
<feature type="coiled-coil region" evidence="1">
    <location>
        <begin position="157"/>
        <end position="196"/>
    </location>
</feature>
<reference evidence="3 4" key="1">
    <citation type="submission" date="2016-04" db="EMBL/GenBank/DDBJ databases">
        <title>The genome of Intoshia linei affirms orthonectids as highly simplified spiralians.</title>
        <authorList>
            <person name="Mikhailov K.V."/>
            <person name="Slusarev G.S."/>
            <person name="Nikitin M.A."/>
            <person name="Logacheva M.D."/>
            <person name="Penin A."/>
            <person name="Aleoshin V."/>
            <person name="Panchin Y.V."/>
        </authorList>
    </citation>
    <scope>NUCLEOTIDE SEQUENCE [LARGE SCALE GENOMIC DNA]</scope>
    <source>
        <strain evidence="3">Intl2013</strain>
        <tissue evidence="3">Whole animal</tissue>
    </source>
</reference>
<proteinExistence type="predicted"/>
<protein>
    <recommendedName>
        <fullName evidence="2">CUE domain-containing protein</fullName>
    </recommendedName>
</protein>
<dbReference type="Pfam" id="PF02845">
    <property type="entry name" value="CUE"/>
    <property type="match status" value="1"/>
</dbReference>
<evidence type="ECO:0000313" key="4">
    <source>
        <dbReference type="Proteomes" id="UP000078046"/>
    </source>
</evidence>
<dbReference type="EMBL" id="LWCA01000062">
    <property type="protein sequence ID" value="OAF71305.1"/>
    <property type="molecule type" value="Genomic_DNA"/>
</dbReference>
<dbReference type="Proteomes" id="UP000078046">
    <property type="component" value="Unassembled WGS sequence"/>
</dbReference>
<dbReference type="InterPro" id="IPR009060">
    <property type="entry name" value="UBA-like_sf"/>
</dbReference>
<dbReference type="SUPFAM" id="SSF46934">
    <property type="entry name" value="UBA-like"/>
    <property type="match status" value="1"/>
</dbReference>
<evidence type="ECO:0000256" key="1">
    <source>
        <dbReference type="SAM" id="Coils"/>
    </source>
</evidence>
<feature type="coiled-coil region" evidence="1">
    <location>
        <begin position="97"/>
        <end position="124"/>
    </location>
</feature>
<evidence type="ECO:0000313" key="3">
    <source>
        <dbReference type="EMBL" id="OAF71305.1"/>
    </source>
</evidence>
<keyword evidence="4" id="KW-1185">Reference proteome</keyword>
<accession>A0A177BAR8</accession>
<dbReference type="SMART" id="SM00546">
    <property type="entry name" value="CUE"/>
    <property type="match status" value="1"/>
</dbReference>
<dbReference type="PROSITE" id="PS51140">
    <property type="entry name" value="CUE"/>
    <property type="match status" value="1"/>
</dbReference>
<dbReference type="Gene3D" id="1.10.8.10">
    <property type="entry name" value="DNA helicase RuvA subunit, C-terminal domain"/>
    <property type="match status" value="1"/>
</dbReference>
<dbReference type="InterPro" id="IPR003892">
    <property type="entry name" value="CUE"/>
</dbReference>
<gene>
    <name evidence="3" type="ORF">A3Q56_00879</name>
</gene>
<sequence>MIIIIDEHMTSCNIYRTFGMKNKSLKYVGCGKLENSIQFKNIKTPVFLNLNFEDETGKHTGMFEINISVNYQKLRVEKIKEIDSPILDNQIKSNKKKKKVCDNIEKAESKIKKLNLNVTSDENEKPLHCENENEIQNDTNFNLIFNDQDDELTLINHEKEETETEKANRLLEECSAKDVDADNDSYNEDIQECKNDLWCNKYTATTQLVLNFTTLTIKSYFKMENIPQRVKNVRSALLKKYRWVEGITGDHLESGTENYGIDSDLESEISEHLSEFQQKINGLKSKFPNLDRITLETALEDNRNNVDETIDMLKQFEL</sequence>
<dbReference type="AlphaFoldDB" id="A0A177BAR8"/>
<keyword evidence="1" id="KW-0175">Coiled coil</keyword>
<feature type="domain" description="CUE" evidence="2">
    <location>
        <begin position="275"/>
        <end position="318"/>
    </location>
</feature>
<name>A0A177BAR8_9BILA</name>
<dbReference type="GO" id="GO:0043130">
    <property type="term" value="F:ubiquitin binding"/>
    <property type="evidence" value="ECO:0007669"/>
    <property type="project" value="InterPro"/>
</dbReference>